<proteinExistence type="predicted"/>
<dbReference type="InterPro" id="IPR036271">
    <property type="entry name" value="Tet_transcr_reg_TetR-rel_C_sf"/>
</dbReference>
<dbReference type="Pfam" id="PF00440">
    <property type="entry name" value="TetR_N"/>
    <property type="match status" value="1"/>
</dbReference>
<protein>
    <submittedName>
        <fullName evidence="5">Transcriptional regulator, TetR family</fullName>
    </submittedName>
</protein>
<dbReference type="AlphaFoldDB" id="A0A160TI38"/>
<dbReference type="SUPFAM" id="SSF46689">
    <property type="entry name" value="Homeodomain-like"/>
    <property type="match status" value="1"/>
</dbReference>
<accession>A0A160TI38</accession>
<gene>
    <name evidence="5" type="ORF">MGWOODY_Smn1708</name>
</gene>
<dbReference type="PANTHER" id="PTHR30055">
    <property type="entry name" value="HTH-TYPE TRANSCRIPTIONAL REGULATOR RUTR"/>
    <property type="match status" value="1"/>
</dbReference>
<keyword evidence="2" id="KW-0238">DNA-binding</keyword>
<dbReference type="InterPro" id="IPR009057">
    <property type="entry name" value="Homeodomain-like_sf"/>
</dbReference>
<feature type="domain" description="HTH tetR-type" evidence="4">
    <location>
        <begin position="1"/>
        <end position="48"/>
    </location>
</feature>
<evidence type="ECO:0000313" key="5">
    <source>
        <dbReference type="EMBL" id="CUS43357.1"/>
    </source>
</evidence>
<dbReference type="EMBL" id="CZQE01000040">
    <property type="protein sequence ID" value="CUS43357.1"/>
    <property type="molecule type" value="Genomic_DNA"/>
</dbReference>
<dbReference type="SUPFAM" id="SSF48498">
    <property type="entry name" value="Tetracyclin repressor-like, C-terminal domain"/>
    <property type="match status" value="1"/>
</dbReference>
<dbReference type="Gene3D" id="1.10.10.60">
    <property type="entry name" value="Homeodomain-like"/>
    <property type="match status" value="1"/>
</dbReference>
<evidence type="ECO:0000259" key="4">
    <source>
        <dbReference type="PROSITE" id="PS50977"/>
    </source>
</evidence>
<dbReference type="GO" id="GO:0003700">
    <property type="term" value="F:DNA-binding transcription factor activity"/>
    <property type="evidence" value="ECO:0007669"/>
    <property type="project" value="TreeGrafter"/>
</dbReference>
<dbReference type="Gene3D" id="1.10.357.10">
    <property type="entry name" value="Tetracycline Repressor, domain 2"/>
    <property type="match status" value="1"/>
</dbReference>
<evidence type="ECO:0000256" key="3">
    <source>
        <dbReference type="ARBA" id="ARBA00023163"/>
    </source>
</evidence>
<dbReference type="InterPro" id="IPR001647">
    <property type="entry name" value="HTH_TetR"/>
</dbReference>
<keyword evidence="1" id="KW-0805">Transcription regulation</keyword>
<evidence type="ECO:0000256" key="2">
    <source>
        <dbReference type="ARBA" id="ARBA00023125"/>
    </source>
</evidence>
<dbReference type="PROSITE" id="PS50977">
    <property type="entry name" value="HTH_TETR_2"/>
    <property type="match status" value="1"/>
</dbReference>
<organism evidence="5">
    <name type="scientific">hydrothermal vent metagenome</name>
    <dbReference type="NCBI Taxonomy" id="652676"/>
    <lineage>
        <taxon>unclassified sequences</taxon>
        <taxon>metagenomes</taxon>
        <taxon>ecological metagenomes</taxon>
    </lineage>
</organism>
<dbReference type="GO" id="GO:0000976">
    <property type="term" value="F:transcription cis-regulatory region binding"/>
    <property type="evidence" value="ECO:0007669"/>
    <property type="project" value="TreeGrafter"/>
</dbReference>
<evidence type="ECO:0000256" key="1">
    <source>
        <dbReference type="ARBA" id="ARBA00023015"/>
    </source>
</evidence>
<sequence length="210" mass="23146">MLEQKGYHALRVADVAEAAEVAEGSFYVYFRDKTEVTLAVLTSLLEDFFGVNLTSQSDEGPFDTIRRTNRRWFAICRSNSGLMRCMLQVGDADPEFAQMAQNSNRRWYERIAASVTRRYPEGALSEPLVLLVAYMLGAIMDDLARKLVVYPDEGLLSLLGQLGANDVVAADAASVLWMRTLYPGVPIDGDLHAVARAIASWPSPVIAGAR</sequence>
<dbReference type="InterPro" id="IPR050109">
    <property type="entry name" value="HTH-type_TetR-like_transc_reg"/>
</dbReference>
<name>A0A160TI38_9ZZZZ</name>
<reference evidence="5" key="1">
    <citation type="submission" date="2015-10" db="EMBL/GenBank/DDBJ databases">
        <authorList>
            <person name="Gilbert D.G."/>
        </authorList>
    </citation>
    <scope>NUCLEOTIDE SEQUENCE</scope>
</reference>
<dbReference type="PANTHER" id="PTHR30055:SF238">
    <property type="entry name" value="MYCOFACTOCIN BIOSYNTHESIS TRANSCRIPTIONAL REGULATOR MFTR-RELATED"/>
    <property type="match status" value="1"/>
</dbReference>
<keyword evidence="3" id="KW-0804">Transcription</keyword>